<evidence type="ECO:0000256" key="4">
    <source>
        <dbReference type="ARBA" id="ARBA00022679"/>
    </source>
</evidence>
<dbReference type="RefSeq" id="WP_012559924.1">
    <property type="nucleotide sequence ID" value="NC_011370.1"/>
</dbReference>
<evidence type="ECO:0000256" key="3">
    <source>
        <dbReference type="ARBA" id="ARBA00012972"/>
    </source>
</evidence>
<evidence type="ECO:0000256" key="5">
    <source>
        <dbReference type="RuleBase" id="RU003406"/>
    </source>
</evidence>
<dbReference type="SUPFAM" id="SSF48256">
    <property type="entry name" value="Citrate synthase"/>
    <property type="match status" value="1"/>
</dbReference>
<keyword evidence="7" id="KW-0614">Plasmid</keyword>
<dbReference type="InterPro" id="IPR002020">
    <property type="entry name" value="Citrate_synthase"/>
</dbReference>
<dbReference type="PROSITE" id="PS00480">
    <property type="entry name" value="CITRATE_SYNTHASE"/>
    <property type="match status" value="1"/>
</dbReference>
<dbReference type="PANTHER" id="PTHR11739:SF4">
    <property type="entry name" value="CITRATE SYNTHASE, PEROXISOMAL"/>
    <property type="match status" value="1"/>
</dbReference>
<dbReference type="EMBL" id="CP001195">
    <property type="protein sequence ID" value="ACI59658.1"/>
    <property type="molecule type" value="Genomic_DNA"/>
</dbReference>
<dbReference type="KEGG" id="rlt:Rleg2_6289"/>
<dbReference type="InterPro" id="IPR016142">
    <property type="entry name" value="Citrate_synth-like_lrg_a-sub"/>
</dbReference>
<evidence type="ECO:0000313" key="7">
    <source>
        <dbReference type="EMBL" id="ACI59658.1"/>
    </source>
</evidence>
<accession>A0ABF7QZ81</accession>
<keyword evidence="6" id="KW-0472">Membrane</keyword>
<sequence>MTKGTSSHWVTGVSEISAEEMYIRGYAMSDLVGAIPFPGIAYLLIRGVLPTRGQARMMDAIFSSILDYGLQKSGTVAARAVVSVNPAMTAGLGAAVLAAGEYALSPEDTGRFISTTFAQWKDSGKPMDEAAANLVAELRAAKRRVPGFGHQVFRIVDPRSEKLKKLAKEQGVWGEVNEWYEAVHRAFQAASNKPDLVLNDVGMLASIMVQMGFSPAEMCGLAIISTMPGLVAHISEELQSGVRNRLVPESHTEYSTARRELGPDLRKAGW</sequence>
<dbReference type="Gene3D" id="1.10.230.10">
    <property type="entry name" value="Cytochrome P450-Terp, domain 2"/>
    <property type="match status" value="1"/>
</dbReference>
<keyword evidence="8" id="KW-1185">Reference proteome</keyword>
<organism evidence="7 8">
    <name type="scientific">Rhizobium leguminosarum bv. trifolii (strain WSM2304)</name>
    <dbReference type="NCBI Taxonomy" id="395492"/>
    <lineage>
        <taxon>Bacteria</taxon>
        <taxon>Pseudomonadati</taxon>
        <taxon>Pseudomonadota</taxon>
        <taxon>Alphaproteobacteria</taxon>
        <taxon>Hyphomicrobiales</taxon>
        <taxon>Rhizobiaceae</taxon>
        <taxon>Rhizobium/Agrobacterium group</taxon>
        <taxon>Rhizobium</taxon>
    </lineage>
</organism>
<name>A0ABF7QZ81_RHILW</name>
<dbReference type="PANTHER" id="PTHR11739">
    <property type="entry name" value="CITRATE SYNTHASE"/>
    <property type="match status" value="1"/>
</dbReference>
<evidence type="ECO:0000256" key="2">
    <source>
        <dbReference type="ARBA" id="ARBA00010566"/>
    </source>
</evidence>
<gene>
    <name evidence="7" type="ordered locus">Rleg2_6289</name>
</gene>
<dbReference type="InterPro" id="IPR016143">
    <property type="entry name" value="Citrate_synth-like_sm_a-sub"/>
</dbReference>
<proteinExistence type="inferred from homology"/>
<feature type="transmembrane region" description="Helical" evidence="6">
    <location>
        <begin position="31"/>
        <end position="49"/>
    </location>
</feature>
<geneLocation type="plasmid" evidence="7 8">
    <name>pRLG203</name>
</geneLocation>
<dbReference type="AlphaFoldDB" id="A0ABF7QZ81"/>
<protein>
    <recommendedName>
        <fullName evidence="3">citrate synthase (unknown stereospecificity)</fullName>
        <ecNumber evidence="3">2.3.3.16</ecNumber>
    </recommendedName>
</protein>
<keyword evidence="4 5" id="KW-0808">Transferase</keyword>
<dbReference type="NCBIfam" id="NF004869">
    <property type="entry name" value="PRK06224.1-6"/>
    <property type="match status" value="1"/>
</dbReference>
<dbReference type="InterPro" id="IPR036969">
    <property type="entry name" value="Citrate_synthase_sf"/>
</dbReference>
<comment type="pathway">
    <text evidence="1">Carbohydrate metabolism; tricarboxylic acid cycle; isocitrate from oxaloacetate: step 1/2.</text>
</comment>
<dbReference type="CDD" id="cd06100">
    <property type="entry name" value="CCL_ACL-C"/>
    <property type="match status" value="1"/>
</dbReference>
<dbReference type="EC" id="2.3.3.16" evidence="3"/>
<keyword evidence="6" id="KW-1133">Transmembrane helix</keyword>
<reference evidence="7 8" key="1">
    <citation type="journal article" date="2010" name="Stand. Genomic Sci.">
        <title>Complete genome sequence of Rhizobium leguminosarum bv trifolii strain WSM2304, an effective microsymbiont of the South American clover Trifolium polymorphum.</title>
        <authorList>
            <person name="Reeve W."/>
            <person name="O'Hara G."/>
            <person name="Chain P."/>
            <person name="Ardley J."/>
            <person name="Brau L."/>
            <person name="Nandesena K."/>
            <person name="Tiwari R."/>
            <person name="Malfatti S."/>
            <person name="Kiss H."/>
            <person name="Lapidus A."/>
            <person name="Copeland A."/>
            <person name="Nolan M."/>
            <person name="Land M."/>
            <person name="Ivanova N."/>
            <person name="Mavromatis K."/>
            <person name="Markowitz V."/>
            <person name="Kyrpides N."/>
            <person name="Melino V."/>
            <person name="Denton M."/>
            <person name="Yates R."/>
            <person name="Howieson J."/>
        </authorList>
    </citation>
    <scope>NUCLEOTIDE SEQUENCE [LARGE SCALE GENOMIC DNA]</scope>
    <source>
        <strain evidence="7 8">WSM2304</strain>
    </source>
</reference>
<dbReference type="GO" id="GO:0036440">
    <property type="term" value="F:citrate synthase activity"/>
    <property type="evidence" value="ECO:0007669"/>
    <property type="project" value="UniProtKB-EC"/>
</dbReference>
<evidence type="ECO:0000313" key="8">
    <source>
        <dbReference type="Proteomes" id="UP000008330"/>
    </source>
</evidence>
<evidence type="ECO:0000256" key="6">
    <source>
        <dbReference type="SAM" id="Phobius"/>
    </source>
</evidence>
<keyword evidence="6" id="KW-0812">Transmembrane</keyword>
<dbReference type="Gene3D" id="1.10.580.10">
    <property type="entry name" value="Citrate Synthase, domain 1"/>
    <property type="match status" value="2"/>
</dbReference>
<evidence type="ECO:0000256" key="1">
    <source>
        <dbReference type="ARBA" id="ARBA00004751"/>
    </source>
</evidence>
<comment type="similarity">
    <text evidence="2 5">Belongs to the citrate synthase family.</text>
</comment>
<dbReference type="Pfam" id="PF00285">
    <property type="entry name" value="Citrate_synt"/>
    <property type="match status" value="1"/>
</dbReference>
<dbReference type="Proteomes" id="UP000008330">
    <property type="component" value="Plasmid pRLG203"/>
</dbReference>
<dbReference type="InterPro" id="IPR019810">
    <property type="entry name" value="Citrate_synthase_AS"/>
</dbReference>